<dbReference type="PROSITE" id="PS50007">
    <property type="entry name" value="PIPLC_X_DOMAIN"/>
    <property type="match status" value="1"/>
</dbReference>
<evidence type="ECO:0000313" key="2">
    <source>
        <dbReference type="EMBL" id="KAL0275048.1"/>
    </source>
</evidence>
<dbReference type="CDD" id="cd08616">
    <property type="entry name" value="PI-PLCXD1c"/>
    <property type="match status" value="1"/>
</dbReference>
<proteinExistence type="predicted"/>
<name>A0AAW2HZA3_9NEOP</name>
<evidence type="ECO:0000259" key="1">
    <source>
        <dbReference type="SMART" id="SM00148"/>
    </source>
</evidence>
<dbReference type="EMBL" id="JARGDH010000002">
    <property type="protein sequence ID" value="KAL0275048.1"/>
    <property type="molecule type" value="Genomic_DNA"/>
</dbReference>
<dbReference type="PANTHER" id="PTHR13593:SF113">
    <property type="entry name" value="SI:DKEY-266F7.9"/>
    <property type="match status" value="1"/>
</dbReference>
<dbReference type="PANTHER" id="PTHR13593">
    <property type="match status" value="1"/>
</dbReference>
<dbReference type="InterPro" id="IPR051057">
    <property type="entry name" value="PI-PLC_domain"/>
</dbReference>
<dbReference type="GO" id="GO:0006629">
    <property type="term" value="P:lipid metabolic process"/>
    <property type="evidence" value="ECO:0007669"/>
    <property type="project" value="InterPro"/>
</dbReference>
<dbReference type="Gene3D" id="3.20.20.190">
    <property type="entry name" value="Phosphatidylinositol (PI) phosphodiesterase"/>
    <property type="match status" value="1"/>
</dbReference>
<accession>A0AAW2HZA3</accession>
<feature type="domain" description="Phosphatidylinositol-specific phospholipase C X" evidence="1">
    <location>
        <begin position="78"/>
        <end position="229"/>
    </location>
</feature>
<protein>
    <recommendedName>
        <fullName evidence="1">Phosphatidylinositol-specific phospholipase C X domain-containing protein</fullName>
    </recommendedName>
</protein>
<dbReference type="InterPro" id="IPR017946">
    <property type="entry name" value="PLC-like_Pdiesterase_TIM-brl"/>
</dbReference>
<dbReference type="AlphaFoldDB" id="A0AAW2HZA3"/>
<organism evidence="2">
    <name type="scientific">Menopon gallinae</name>
    <name type="common">poultry shaft louse</name>
    <dbReference type="NCBI Taxonomy" id="328185"/>
    <lineage>
        <taxon>Eukaryota</taxon>
        <taxon>Metazoa</taxon>
        <taxon>Ecdysozoa</taxon>
        <taxon>Arthropoda</taxon>
        <taxon>Hexapoda</taxon>
        <taxon>Insecta</taxon>
        <taxon>Pterygota</taxon>
        <taxon>Neoptera</taxon>
        <taxon>Paraneoptera</taxon>
        <taxon>Psocodea</taxon>
        <taxon>Troctomorpha</taxon>
        <taxon>Phthiraptera</taxon>
        <taxon>Amblycera</taxon>
        <taxon>Menoponidae</taxon>
        <taxon>Menopon</taxon>
    </lineage>
</organism>
<dbReference type="InterPro" id="IPR042158">
    <property type="entry name" value="PLCXD1/2/3"/>
</dbReference>
<sequence>MWQKVASKFIVFGVLRLPLSVFNFYNIYICRKTPPSIEDPLKPSEKLFIQTNNFETGSIRQNINLENWMSQLPDPLIRTPIIHLAIPGSHNSFSYSLSQSSGVSPDSPEIVQQLGKWLKPITNRIVYNWSMGQDENVTKQLTSGIRYFDIRLVCRNGEIHISHGLFGGLITNFLQEINNFLNNHPREVIILDFQHFYKFSQQNHGALTNVLEQIFGSKMCRRRIMMRDISLDYMWRNNHQVIAIYRNSFVNYNDLCWPSGSWITAWPNKISVNELLSYLDKGIATRRQDVGFVSQGILTPTTKYVVVHIASNLKKLALKSNEKLSQWLETKSIGSNGVNVVICDFVETYAFCEKVVSLNYKSLKNPNEIKALNQEVVSN</sequence>
<dbReference type="SMART" id="SM00148">
    <property type="entry name" value="PLCXc"/>
    <property type="match status" value="1"/>
</dbReference>
<dbReference type="GO" id="GO:0008081">
    <property type="term" value="F:phosphoric diester hydrolase activity"/>
    <property type="evidence" value="ECO:0007669"/>
    <property type="project" value="InterPro"/>
</dbReference>
<dbReference type="Pfam" id="PF00388">
    <property type="entry name" value="PI-PLC-X"/>
    <property type="match status" value="1"/>
</dbReference>
<dbReference type="SUPFAM" id="SSF51695">
    <property type="entry name" value="PLC-like phosphodiesterases"/>
    <property type="match status" value="1"/>
</dbReference>
<reference evidence="2" key="1">
    <citation type="journal article" date="2024" name="Gigascience">
        <title>Chromosome-level genome of the poultry shaft louse Menopon gallinae provides insight into the host-switching and adaptive evolution of parasitic lice.</title>
        <authorList>
            <person name="Xu Y."/>
            <person name="Ma L."/>
            <person name="Liu S."/>
            <person name="Liang Y."/>
            <person name="Liu Q."/>
            <person name="He Z."/>
            <person name="Tian L."/>
            <person name="Duan Y."/>
            <person name="Cai W."/>
            <person name="Li H."/>
            <person name="Song F."/>
        </authorList>
    </citation>
    <scope>NUCLEOTIDE SEQUENCE</scope>
    <source>
        <strain evidence="2">Cailab_2023a</strain>
    </source>
</reference>
<comment type="caution">
    <text evidence="2">The sequence shown here is derived from an EMBL/GenBank/DDBJ whole genome shotgun (WGS) entry which is preliminary data.</text>
</comment>
<gene>
    <name evidence="2" type="ORF">PYX00_003030</name>
</gene>
<dbReference type="InterPro" id="IPR000909">
    <property type="entry name" value="PLipase_C_PInositol-sp_X_dom"/>
</dbReference>